<sequence>MHEMGAGHHHDVLNDIHNYWNWQKVENVGTFLTRKLGEGFKGQECKAQLYDALTEVAGSEKVARWEAMDVNPKQKGKQVESIYTLNDAKIPSAGRAYQELAKIEVQPEEHQMDLTVSKAPLGAAQFLKTALQLEQRQLVLQAQLGRHNDGDDISATESTSLKSECCGL</sequence>
<evidence type="ECO:0000313" key="2">
    <source>
        <dbReference type="Proteomes" id="UP000287166"/>
    </source>
</evidence>
<gene>
    <name evidence="1" type="ORF">SCP_0603590</name>
</gene>
<name>A0A401GQE4_9APHY</name>
<comment type="caution">
    <text evidence="1">The sequence shown here is derived from an EMBL/GenBank/DDBJ whole genome shotgun (WGS) entry which is preliminary data.</text>
</comment>
<dbReference type="Proteomes" id="UP000287166">
    <property type="component" value="Unassembled WGS sequence"/>
</dbReference>
<reference evidence="1 2" key="1">
    <citation type="journal article" date="2018" name="Sci. Rep.">
        <title>Genome sequence of the cauliflower mushroom Sparassis crispa (Hanabiratake) and its association with beneficial usage.</title>
        <authorList>
            <person name="Kiyama R."/>
            <person name="Furutani Y."/>
            <person name="Kawaguchi K."/>
            <person name="Nakanishi T."/>
        </authorList>
    </citation>
    <scope>NUCLEOTIDE SEQUENCE [LARGE SCALE GENOMIC DNA]</scope>
</reference>
<proteinExistence type="predicted"/>
<dbReference type="InParanoid" id="A0A401GQE4"/>
<dbReference type="AlphaFoldDB" id="A0A401GQE4"/>
<keyword evidence="2" id="KW-1185">Reference proteome</keyword>
<organism evidence="1 2">
    <name type="scientific">Sparassis crispa</name>
    <dbReference type="NCBI Taxonomy" id="139825"/>
    <lineage>
        <taxon>Eukaryota</taxon>
        <taxon>Fungi</taxon>
        <taxon>Dikarya</taxon>
        <taxon>Basidiomycota</taxon>
        <taxon>Agaricomycotina</taxon>
        <taxon>Agaricomycetes</taxon>
        <taxon>Polyporales</taxon>
        <taxon>Sparassidaceae</taxon>
        <taxon>Sparassis</taxon>
    </lineage>
</organism>
<dbReference type="OrthoDB" id="3257768at2759"/>
<dbReference type="EMBL" id="BFAD01000006">
    <property type="protein sequence ID" value="GBE84380.1"/>
    <property type="molecule type" value="Genomic_DNA"/>
</dbReference>
<evidence type="ECO:0000313" key="1">
    <source>
        <dbReference type="EMBL" id="GBE84380.1"/>
    </source>
</evidence>
<dbReference type="GeneID" id="38781297"/>
<accession>A0A401GQE4</accession>
<dbReference type="RefSeq" id="XP_027615293.1">
    <property type="nucleotide sequence ID" value="XM_027759492.1"/>
</dbReference>
<protein>
    <submittedName>
        <fullName evidence="1">Uncharacterized protein</fullName>
    </submittedName>
</protein>